<sequence length="337" mass="39426">MKQIFLLIMSLFSILFGCNTKKKTSKVDSWPLFPTIDNLNLVVKEIPLADGFSIRAFYIMPDKESVLVLGSRTPKQESQQEMEERQPGDPQYMDYRLLCLDAEGNTKFHKDLLHTDWMYGGTFGLLKGELMLRIGDWLLVLDPKTFNIIEKIPVHNSEYIPWKETEMTRDEHQADYQKKFDALLNSSKSCKFLYWAPGREYLVFEQAIIGKRSAWSPISNEDEQLVDLKQRLESIDVDLNPHNLNPENNTIEITDGSVKLHEVEFISDGTQFDYPNYKSRRILQYELMMNDQKVHFSTTDRDRHYLTLQYSDNLMLTTADGSIWVVYEKTLYRMIMG</sequence>
<dbReference type="AlphaFoldDB" id="A0A9D7SB87"/>
<evidence type="ECO:0000313" key="2">
    <source>
        <dbReference type="Proteomes" id="UP000808349"/>
    </source>
</evidence>
<dbReference type="Proteomes" id="UP000808349">
    <property type="component" value="Unassembled WGS sequence"/>
</dbReference>
<protein>
    <submittedName>
        <fullName evidence="1">Uncharacterized protein</fullName>
    </submittedName>
</protein>
<evidence type="ECO:0000313" key="1">
    <source>
        <dbReference type="EMBL" id="MBK9718462.1"/>
    </source>
</evidence>
<comment type="caution">
    <text evidence="1">The sequence shown here is derived from an EMBL/GenBank/DDBJ whole genome shotgun (WGS) entry which is preliminary data.</text>
</comment>
<dbReference type="PROSITE" id="PS51257">
    <property type="entry name" value="PROKAR_LIPOPROTEIN"/>
    <property type="match status" value="1"/>
</dbReference>
<proteinExistence type="predicted"/>
<accession>A0A9D7SB87</accession>
<reference evidence="1 2" key="1">
    <citation type="submission" date="2020-10" db="EMBL/GenBank/DDBJ databases">
        <title>Connecting structure to function with the recovery of over 1000 high-quality activated sludge metagenome-assembled genomes encoding full-length rRNA genes using long-read sequencing.</title>
        <authorList>
            <person name="Singleton C.M."/>
            <person name="Petriglieri F."/>
            <person name="Kristensen J.M."/>
            <person name="Kirkegaard R.H."/>
            <person name="Michaelsen T.Y."/>
            <person name="Andersen M.H."/>
            <person name="Karst S.M."/>
            <person name="Dueholm M.S."/>
            <person name="Nielsen P.H."/>
            <person name="Albertsen M."/>
        </authorList>
    </citation>
    <scope>NUCLEOTIDE SEQUENCE [LARGE SCALE GENOMIC DNA]</scope>
    <source>
        <strain evidence="1">Ribe_18-Q3-R11-54_BAT3C.373</strain>
    </source>
</reference>
<gene>
    <name evidence="1" type="ORF">IPO85_13315</name>
</gene>
<dbReference type="EMBL" id="JADKFW010000010">
    <property type="protein sequence ID" value="MBK9718462.1"/>
    <property type="molecule type" value="Genomic_DNA"/>
</dbReference>
<name>A0A9D7SB87_9BACT</name>
<organism evidence="1 2">
    <name type="scientific">Candidatus Defluviibacterium haderslevense</name>
    <dbReference type="NCBI Taxonomy" id="2981993"/>
    <lineage>
        <taxon>Bacteria</taxon>
        <taxon>Pseudomonadati</taxon>
        <taxon>Bacteroidota</taxon>
        <taxon>Saprospiria</taxon>
        <taxon>Saprospirales</taxon>
        <taxon>Saprospiraceae</taxon>
        <taxon>Candidatus Defluviibacterium</taxon>
    </lineage>
</organism>